<dbReference type="Proteomes" id="UP001292094">
    <property type="component" value="Unassembled WGS sequence"/>
</dbReference>
<gene>
    <name evidence="3" type="ORF">Pmani_016289</name>
</gene>
<dbReference type="InterPro" id="IPR036259">
    <property type="entry name" value="MFS_trans_sf"/>
</dbReference>
<reference evidence="3" key="1">
    <citation type="submission" date="2023-11" db="EMBL/GenBank/DDBJ databases">
        <title>Genome assemblies of two species of porcelain crab, Petrolisthes cinctipes and Petrolisthes manimaculis (Anomura: Porcellanidae).</title>
        <authorList>
            <person name="Angst P."/>
        </authorList>
    </citation>
    <scope>NUCLEOTIDE SEQUENCE</scope>
    <source>
        <strain evidence="3">PB745_02</strain>
        <tissue evidence="3">Gill</tissue>
    </source>
</reference>
<feature type="region of interest" description="Disordered" evidence="1">
    <location>
        <begin position="143"/>
        <end position="326"/>
    </location>
</feature>
<dbReference type="PANTHER" id="PTHR16172:SF41">
    <property type="entry name" value="MAJOR FACILITATOR SUPERFAMILY DOMAIN-CONTAINING PROTEIN 6-LIKE"/>
    <property type="match status" value="1"/>
</dbReference>
<feature type="transmembrane region" description="Helical" evidence="2">
    <location>
        <begin position="637"/>
        <end position="658"/>
    </location>
</feature>
<evidence type="ECO:0000313" key="3">
    <source>
        <dbReference type="EMBL" id="KAK4312278.1"/>
    </source>
</evidence>
<dbReference type="InterPro" id="IPR051717">
    <property type="entry name" value="MFS_MFSD6"/>
</dbReference>
<sequence>MEEGVRGGWLVNTFLLLLTGWQVVLLPWAPLILRSAGFTPTGVGVVTCLCCVCGSVGVMVCLGWVRRTRSGGVRRLLMLVSLAAAILFQVCSVAVLQVVGSGSHNNPACAATFSRPLSQLPTSSTQHQSDINSTITLTLNVTSNTSTDTDHNSSSVLTPPAGHFPLHGQVNGGGKVNPSLPIHRKPHEGVSGETSQSEPGTEQEPHHWSSSHPIKPSHRLPHPHTPKQHKSKLSPNEEWSGTSSNRDNSEALPGDEEESGEEYIESDDEEDVDNTYDDGDIRKLVDLSSSQGSFSSMESPLPSADGSSDMHRENLGRWDGDNWANKGPGRLSPHFPEMKQRMGPPPVFSQGGSHSVINKMPPATIRKNPQVKIYPNLLSLLPHQDPSPPHQIGTNWWELPSGSLPRHHRPTAPPLHHQRPSLTHGTDTHNRRPGELRRGRRSVDHSSFIGPEGEVNDGNSSKDNKKTQRSPSLQHLSRPLLEPHGSVGVAVGVALLLIVGGMAGSGVECGVAQLWHCYTHGYDEGGMSHDVLQRTVTHTFHLCVYASHKAWSGLTSGAWVLSVGVISILSCLVGVEVGEYGCLAGLHLTLGTLSLLALLVLPVPYGSIDPPRTRRPLSLYLDDEVLREGVRRLTFHTWVWCCGVLAALSLTFSLWLVHELAPQGWVVGGQAGAVGVTVVMESLTLQLHHRLITRWGLHGVMAVSTLALTLHYGLMWTVTSVGVVVMAHAGLGVAMALLWVAVKHNSLLLATVSDQEREAWASWWCWRVGVGVGAILWGVGVTGSGGRVEPLLLLATLLAGILASTVGVAAIINRRSSRTRRRIYHTLDLGMGDDCDEDDDDDDDAAAEDDWLVKRARKEGMKL</sequence>
<feature type="transmembrane region" description="Helical" evidence="2">
    <location>
        <begin position="558"/>
        <end position="578"/>
    </location>
</feature>
<keyword evidence="4" id="KW-1185">Reference proteome</keyword>
<organism evidence="3 4">
    <name type="scientific">Petrolisthes manimaculis</name>
    <dbReference type="NCBI Taxonomy" id="1843537"/>
    <lineage>
        <taxon>Eukaryota</taxon>
        <taxon>Metazoa</taxon>
        <taxon>Ecdysozoa</taxon>
        <taxon>Arthropoda</taxon>
        <taxon>Crustacea</taxon>
        <taxon>Multicrustacea</taxon>
        <taxon>Malacostraca</taxon>
        <taxon>Eumalacostraca</taxon>
        <taxon>Eucarida</taxon>
        <taxon>Decapoda</taxon>
        <taxon>Pleocyemata</taxon>
        <taxon>Anomura</taxon>
        <taxon>Galatheoidea</taxon>
        <taxon>Porcellanidae</taxon>
        <taxon>Petrolisthes</taxon>
    </lineage>
</organism>
<keyword evidence="2" id="KW-0472">Membrane</keyword>
<feature type="transmembrane region" description="Helical" evidence="2">
    <location>
        <begin position="720"/>
        <end position="742"/>
    </location>
</feature>
<feature type="transmembrane region" description="Helical" evidence="2">
    <location>
        <begin position="584"/>
        <end position="605"/>
    </location>
</feature>
<feature type="transmembrane region" description="Helical" evidence="2">
    <location>
        <begin position="791"/>
        <end position="812"/>
    </location>
</feature>
<dbReference type="PANTHER" id="PTHR16172">
    <property type="entry name" value="MAJOR FACILITATOR SUPERFAMILY DOMAIN-CONTAINING PROTEIN 6-LIKE"/>
    <property type="match status" value="1"/>
</dbReference>
<dbReference type="AlphaFoldDB" id="A0AAE1PQE8"/>
<feature type="transmembrane region" description="Helical" evidence="2">
    <location>
        <begin position="664"/>
        <end position="683"/>
    </location>
</feature>
<feature type="transmembrane region" description="Helical" evidence="2">
    <location>
        <begin position="41"/>
        <end position="65"/>
    </location>
</feature>
<protein>
    <submittedName>
        <fullName evidence="3">Uncharacterized protein</fullName>
    </submittedName>
</protein>
<feature type="compositionally biased region" description="Acidic residues" evidence="1">
    <location>
        <begin position="253"/>
        <end position="278"/>
    </location>
</feature>
<dbReference type="SUPFAM" id="SSF103473">
    <property type="entry name" value="MFS general substrate transporter"/>
    <property type="match status" value="2"/>
</dbReference>
<keyword evidence="2" id="KW-0812">Transmembrane</keyword>
<evidence type="ECO:0000256" key="2">
    <source>
        <dbReference type="SAM" id="Phobius"/>
    </source>
</evidence>
<accession>A0AAE1PQE8</accession>
<name>A0AAE1PQE8_9EUCA</name>
<feature type="transmembrane region" description="Helical" evidence="2">
    <location>
        <begin position="763"/>
        <end position="785"/>
    </location>
</feature>
<evidence type="ECO:0000313" key="4">
    <source>
        <dbReference type="Proteomes" id="UP001292094"/>
    </source>
</evidence>
<feature type="compositionally biased region" description="Low complexity" evidence="1">
    <location>
        <begin position="143"/>
        <end position="156"/>
    </location>
</feature>
<feature type="compositionally biased region" description="Basic residues" evidence="1">
    <location>
        <begin position="215"/>
        <end position="232"/>
    </location>
</feature>
<feature type="compositionally biased region" description="Basic and acidic residues" evidence="1">
    <location>
        <begin position="426"/>
        <end position="444"/>
    </location>
</feature>
<feature type="transmembrane region" description="Helical" evidence="2">
    <location>
        <begin position="9"/>
        <end position="29"/>
    </location>
</feature>
<feature type="transmembrane region" description="Helical" evidence="2">
    <location>
        <begin position="487"/>
        <end position="507"/>
    </location>
</feature>
<feature type="region of interest" description="Disordered" evidence="1">
    <location>
        <begin position="403"/>
        <end position="479"/>
    </location>
</feature>
<dbReference type="EMBL" id="JAWZYT010001428">
    <property type="protein sequence ID" value="KAK4312278.1"/>
    <property type="molecule type" value="Genomic_DNA"/>
</dbReference>
<feature type="compositionally biased region" description="Polar residues" evidence="1">
    <location>
        <begin position="233"/>
        <end position="246"/>
    </location>
</feature>
<feature type="compositionally biased region" description="Basic and acidic residues" evidence="1">
    <location>
        <begin position="308"/>
        <end position="320"/>
    </location>
</feature>
<feature type="compositionally biased region" description="Low complexity" evidence="1">
    <location>
        <begin position="288"/>
        <end position="299"/>
    </location>
</feature>
<dbReference type="GO" id="GO:0016020">
    <property type="term" value="C:membrane"/>
    <property type="evidence" value="ECO:0007669"/>
    <property type="project" value="TreeGrafter"/>
</dbReference>
<comment type="caution">
    <text evidence="3">The sequence shown here is derived from an EMBL/GenBank/DDBJ whole genome shotgun (WGS) entry which is preliminary data.</text>
</comment>
<feature type="transmembrane region" description="Helical" evidence="2">
    <location>
        <begin position="695"/>
        <end position="714"/>
    </location>
</feature>
<proteinExistence type="predicted"/>
<evidence type="ECO:0000256" key="1">
    <source>
        <dbReference type="SAM" id="MobiDB-lite"/>
    </source>
</evidence>
<feature type="transmembrane region" description="Helical" evidence="2">
    <location>
        <begin position="77"/>
        <end position="99"/>
    </location>
</feature>
<keyword evidence="2" id="KW-1133">Transmembrane helix</keyword>